<feature type="region of interest" description="Disordered" evidence="2">
    <location>
        <begin position="885"/>
        <end position="904"/>
    </location>
</feature>
<feature type="region of interest" description="Disordered" evidence="2">
    <location>
        <begin position="3184"/>
        <end position="3216"/>
    </location>
</feature>
<feature type="compositionally biased region" description="Low complexity" evidence="2">
    <location>
        <begin position="3876"/>
        <end position="3891"/>
    </location>
</feature>
<evidence type="ECO:0000313" key="5">
    <source>
        <dbReference type="Proteomes" id="UP000176863"/>
    </source>
</evidence>
<feature type="compositionally biased region" description="Polar residues" evidence="2">
    <location>
        <begin position="237"/>
        <end position="250"/>
    </location>
</feature>
<feature type="region of interest" description="Disordered" evidence="2">
    <location>
        <begin position="336"/>
        <end position="390"/>
    </location>
</feature>
<evidence type="ECO:0000256" key="1">
    <source>
        <dbReference type="SAM" id="Coils"/>
    </source>
</evidence>
<feature type="compositionally biased region" description="Basic and acidic residues" evidence="2">
    <location>
        <begin position="3853"/>
        <end position="3871"/>
    </location>
</feature>
<feature type="region of interest" description="Disordered" evidence="2">
    <location>
        <begin position="1094"/>
        <end position="1132"/>
    </location>
</feature>
<dbReference type="PANTHER" id="PTHR24216:SF65">
    <property type="entry name" value="PAXILLIN-LIKE PROTEIN 1"/>
    <property type="match status" value="1"/>
</dbReference>
<feature type="compositionally biased region" description="Low complexity" evidence="2">
    <location>
        <begin position="359"/>
        <end position="387"/>
    </location>
</feature>
<feature type="compositionally biased region" description="Pro residues" evidence="2">
    <location>
        <begin position="3756"/>
        <end position="3777"/>
    </location>
</feature>
<feature type="region of interest" description="Disordered" evidence="2">
    <location>
        <begin position="3807"/>
        <end position="3913"/>
    </location>
</feature>
<evidence type="ECO:0000256" key="3">
    <source>
        <dbReference type="SAM" id="SignalP"/>
    </source>
</evidence>
<proteinExistence type="predicted"/>
<dbReference type="STRING" id="1798480.A2851_03890"/>
<feature type="compositionally biased region" description="Polar residues" evidence="2">
    <location>
        <begin position="349"/>
        <end position="358"/>
    </location>
</feature>
<feature type="region of interest" description="Disordered" evidence="2">
    <location>
        <begin position="1613"/>
        <end position="1638"/>
    </location>
</feature>
<sequence length="4029" mass="422305">MSAFKAAALFAIYAIALLSFAPPVYAVGTQADKMCSAGDYECDWGDNGAKKDEAGVKCMRGAPCQDTTSGCTTKGSCVDIEVCGNVKKTCEGEDIKKPDVKVDESGNPEKEPPKPAPSEVPEPLTPPSGGVPEPPKPGTSLPIPGKSLFETFQLSPGEFGAPPTEGNSAARVQDLFRQLQSEGQSGSVQQSGDPSQTTPQRWGIYYSDLGDAIQLQPPGIGAGAGPASEWPAYESTPPANAPSTGFGPNQTPEPKGFFQSAWDTTKNLTADVLSGTKVLAADVGRGVGSVVADAGTAVLDAGRAAADSVKTWAQNVAETGFRPYWNELVDQTPLDGWKITEGPAPDAVASQQADLGTDSSQAQTQEPQPEPASAEPANQEPEPAPASGPLAKTDAVAFFSETKEFSTQTGIGNNPTADNIDAAKAEIAQSKMDFNKGLQAFQTDNETLKADGAKFDTDKAVLASKVAANNAAVNACNQGSCSAAQIARLDQNAAALRSTQAELSTQAGSINTRASGLQTRAAHLDIAANDIVVKETGLQDLNKQYSAQLQDAGKEMVEISKAAGEQYGVRAYYLPTDFSLKDPNTPLTSSVSADHKSMQLVTVFGDQTQADKTVQAYLAAQTQYARNEGLIAQREQSLAVLQDPASPAFSVPRGSRDPFAHYAVQNEQIQAATDAFLAGDPQLFQKLNAVGLTQEQLVRGGTLEATVHSLAQNSTDWKGIGSALLRGDVTGAVFGLGEGLVYGVARNIDTAMGNNEQTSYLGTFCDSCAKDVVTASRLAVANDALIVGVLATAPIRSAASLLESAAPRAVDAILGLGAESAVTRFTASEGGVIAARALSASEGALAESVAGRIVRVAPFTEGSEAAAVSTSAGAEASARVATVESARPVGGSGPAAGESAAAEVTPLRPGGLTAEAEAQAQSSIGARGSGENVVPLRSPEAVAPPLSTVESRVATAQRTLDDLTALRTTQAGELRVAGESETAINQTLSKLDKRISQVDDNVKAFQSAVDNPSVEAVVVPKAAEPVSAAEIKQLQDGLTAVTQRSEALAAQRTNEAGAMHTAGASEAEIKQTLSKLDDQIARASQNAKVYENAIADAKGQPRPNVSGDSSGGPTGPAGGTGRAGAGSAAGDTTNVVSINRTGAGETSGATAKLEGVANDNVVTQTRQLRTANGGTIEITETFHTPAARMEGALRKVEDFNTGAAGRPVAANDNAVGALRPAEAGAATIAGIESGTLGLATERSWLATVAGMFTIAPAAAADASGIEAAEPTELLTVENPTPIAFVPESVPVSVGEPTLASVPSTIPESVSPPSGRALPTLALGEVTPVPAREAPLLLPEITPPQPTANPSLAPATPGVNPEPPRLITLVDYIRDHYGDVAAQRARESLFYSGDPWSGLLSGGGAGGDSQAGSGSSAPQNPWSQPSPPEPRAATVIPLRPLAPTPPDVKITVPKTAPPAPNQTATILPFPTLPKPTAKVQAKLDTLPDSFNFVGGDEIISVAKLPDRRYLVETPKSPPKIVLATELMTVLPTLEKVIDRAVAARAAVEPRFDTAAEQFLLVADRTSAPAEQPRTLIETLMGEFETALKGLRDAITGQTEIPENAKPTVGTIPEGIPVPESAGQPSPASPAPAARPQTSAPAPTFVDRMLWSLGFQPSTFAEEPLPLPEPGVTLSANPIPGIIAGLWRLFSAAPLPPAAPTPAPGTLARSSPAPTAPAQPIPVSPVPPPVLARPASDIIPEEQVEIGMVNDGKLVVGENRRVPFAGGYNVTSVTAGLRNQGIDPLLLHLQLGRDFDPALIQQDMRAKGALILKTLPNGDMGIERVRYRSEAGDSAIGGRVHRQSTILEIPAEAWYRNAELFTTVSTALRAEPDSALKINVAPEVLTTVEHEIPLLNELDPNTRYLADLISSNAKEGTVVPSDKFSDEKSFLEAFGRAVEALYWTDPSSVADLKVTVGIVKLSGGWIQFNPSSPPAPLQAAADFNTNLRLSGGGVPGTSALTPEARASIPAQSTQTNPASYDPAYDAGREEAARMIAAVKSIRSRSVTYATPLPELTPFINDQIAFVKEQLPISAREYPDSKIPAELQIRKQLLSKLEEQVRQISGSGGPTYRESQLFNQQLAQLLSTKKTFRRNSINRDYDGTMYFPDTWFDADSVPQRSSLDILTYSYAEDFPGFVIIQSPSGEMGIGAMNHAMAHGAQPKGLIAGETVVDQRNYDSAGFADHDNVHVVLYAAQYDRMSAEQRAAVPLIYDAFQRRAQSVPDRMRKQSELVYWMSWHEPDTVADDFFRDNDLLIVAVDAASIQRAYDSAKASLPYSARFFEGARDLEALLPAEVTRSRESVQEYLEEAVESYKTLFDAALADVEASKQPFSYLANLRINGGGVPGTSALTPEARASIPAVTPQSQESVNPESQTFALPQAESFIPAPTVAETPAEPVAQSPSPLHTVLPTIAALFAGQPAFIPATAIGIVADIIISTPSEAATVAQERQYLANSKRDLGKIQTGIASRYNLAARDSNNPSDTTASGAILNATEFTVAMLGGAPKYAWGTKIAVKNVETLKDGKKGPNWGKEVIVVVNNTGSQPNRHLDLSPAAARALGITGTARVQFSVIEAPGVQTARYKLNRTDLRAGAVTPAGTLATRVAQATRPGATPVVRNPVEQGLENFFMAAAKSGAKPVEVAQQETVPSEPLTGTGGDQSARREFQVATQDALRAAGVPARFIGKNTGMPITVTFEEMPKNRWDSSQGSFPQYIAETLAAVGDPNAKYLGNGRIQITNGPRQILLDTLVTFNTQLQKEGLVLNYITLARDDVQNKNVAGDQNSDHKIGFAADGNVTVRPCSSGDTACAANARVLNNNQSERHLRILRAAHAAGVQQLNMYGKLPLVAGESLHIGMSPFRNGAPGETLSSGVNTEGVRRMGYGDAQRGQIAKLSPSAARYPGMQEAFDRMLHNPPPLQYTLVYDAIRRQEGAGLKTIVADPAPVGDLVVSSSIVTPEMIPRESIEAPFVLAPVDGLPKLIALAQNIPHALQENIPIPYAVRVIVQPILLEPLEDLPASPTIPVTVVELPDPMIPAITVGTEIAQTLPAEMLDPVVIVTFTPSVASPLPAVPVIMVTRGTLPTLEPVFEPPVLVAVQEETGKKTVVPETTGSLKSLPQTEVTANTPILRPSTPPTPTFPLVILPSAVLPRSPVETPTSEKRPATEGTSPTPETPPLPETPARSVYDAQLSTGHDGTTLADILGGWYASAQQKISPWLNRVAEQIPPVPEPTYQLTPPLPANRSLAPTTLPTEIALRVPDVLELPFSPLLLESSANTPAFLNEVDAGLQAENELDAVHVARQYVEELGRQLTLARLSGVYVSDTQLFLPLVGGSSGLAPVPHDVLVPEAAENTQLELPLSTVPPPASRTGIPGASQLQSPAVQKISDIEPIEKSGLNIATRAGIKDVAEAPLVLAIEDLWDKNIQTTGSSANKKNIREGRGTIEIDYATLSEENKTIGRELGTRSMMQGKEILIIDIPVYQNSTVREVEHYAGLVASEFEKQPLTWGYYTLGELRQGLGLGPDDTSVGVEDFMDSYPYDPTTKRFYWSEELARKANASVAPTAPVEATRAPTLTPVVSDPVRSFNRWTDRRGEIVDVEKNPITGVYEIAPLPMLSAPVPPWMRDQEAQMQRAADTALRDVEAVEQEIEDAFAAVTPAPPIAPLTLPPVAPVIPPITPAVPSVPPIVPPVVPPAGATRTSGVPIIPLVPPRPGGGRGGGGLPPGTPPTTPPTVVPPGPGGPPPAGGGGWRPGWKTVTVGIGAFLFGPSIWNWWNSPTATNPDPTGGKPSGGGQTPPGQPPAGSGPQPPPKDTKTAPPVVVKKDETTQPPPKIERKPAVNDRAGNTNTDPGTTNPSGSGSRAGGANGSTPSASGSSSGGGLGGMLNSLGGMLGQLMNKMFGNQQQVPQLQIPQPLKPVVRLIANPDSVAQGGKARLSWSSVGVTYCGLFGPLGRQIAEGRPDSSTSTPALATTTVFMVNCSAPSGATTSAQTSVRVR</sequence>
<dbReference type="Gene3D" id="2.40.40.10">
    <property type="entry name" value="RlpA-like domain"/>
    <property type="match status" value="1"/>
</dbReference>
<evidence type="ECO:0000256" key="2">
    <source>
        <dbReference type="SAM" id="MobiDB-lite"/>
    </source>
</evidence>
<name>A0A1F6CWM7_9BACT</name>
<feature type="region of interest" description="Disordered" evidence="2">
    <location>
        <begin position="3735"/>
        <end position="3786"/>
    </location>
</feature>
<feature type="region of interest" description="Disordered" evidence="2">
    <location>
        <begin position="1400"/>
        <end position="1432"/>
    </location>
</feature>
<feature type="compositionally biased region" description="Low complexity" evidence="2">
    <location>
        <begin position="1619"/>
        <end position="1638"/>
    </location>
</feature>
<reference evidence="4 5" key="1">
    <citation type="journal article" date="2016" name="Nat. Commun.">
        <title>Thousands of microbial genomes shed light on interconnected biogeochemical processes in an aquifer system.</title>
        <authorList>
            <person name="Anantharaman K."/>
            <person name="Brown C.T."/>
            <person name="Hug L.A."/>
            <person name="Sharon I."/>
            <person name="Castelle C.J."/>
            <person name="Probst A.J."/>
            <person name="Thomas B.C."/>
            <person name="Singh A."/>
            <person name="Wilkins M.J."/>
            <person name="Karaoz U."/>
            <person name="Brodie E.L."/>
            <person name="Williams K.H."/>
            <person name="Hubbard S.S."/>
            <person name="Banfield J.F."/>
        </authorList>
    </citation>
    <scope>NUCLEOTIDE SEQUENCE [LARGE SCALE GENOMIC DNA]</scope>
</reference>
<feature type="region of interest" description="Disordered" evidence="2">
    <location>
        <begin position="98"/>
        <end position="147"/>
    </location>
</feature>
<gene>
    <name evidence="4" type="ORF">A2851_03890</name>
</gene>
<comment type="caution">
    <text evidence="4">The sequence shown here is derived from an EMBL/GenBank/DDBJ whole genome shotgun (WGS) entry which is preliminary data.</text>
</comment>
<keyword evidence="3" id="KW-0732">Signal</keyword>
<feature type="compositionally biased region" description="Gly residues" evidence="2">
    <location>
        <begin position="3746"/>
        <end position="3755"/>
    </location>
</feature>
<feature type="compositionally biased region" description="Basic and acidic residues" evidence="2">
    <location>
        <begin position="98"/>
        <end position="113"/>
    </location>
</feature>
<feature type="compositionally biased region" description="Low complexity" evidence="2">
    <location>
        <begin position="895"/>
        <end position="904"/>
    </location>
</feature>
<dbReference type="Proteomes" id="UP000176863">
    <property type="component" value="Unassembled WGS sequence"/>
</dbReference>
<feature type="compositionally biased region" description="Pro residues" evidence="2">
    <location>
        <begin position="114"/>
        <end position="126"/>
    </location>
</feature>
<dbReference type="InterPro" id="IPR036908">
    <property type="entry name" value="RlpA-like_sf"/>
</dbReference>
<feature type="signal peptide" evidence="3">
    <location>
        <begin position="1"/>
        <end position="26"/>
    </location>
</feature>
<feature type="region of interest" description="Disordered" evidence="2">
    <location>
        <begin position="180"/>
        <end position="202"/>
    </location>
</feature>
<dbReference type="CDD" id="cd22268">
    <property type="entry name" value="DPBB_RlpA-like"/>
    <property type="match status" value="1"/>
</dbReference>
<protein>
    <submittedName>
        <fullName evidence="4">Uncharacterized protein</fullName>
    </submittedName>
</protein>
<organism evidence="4 5">
    <name type="scientific">Candidatus Kaiserbacteria bacterium RIFCSPHIGHO2_01_FULL_53_29</name>
    <dbReference type="NCBI Taxonomy" id="1798480"/>
    <lineage>
        <taxon>Bacteria</taxon>
        <taxon>Candidatus Kaiseribacteriota</taxon>
    </lineage>
</organism>
<feature type="region of interest" description="Disordered" evidence="2">
    <location>
        <begin position="921"/>
        <end position="941"/>
    </location>
</feature>
<feature type="region of interest" description="Disordered" evidence="2">
    <location>
        <begin position="2679"/>
        <end position="2698"/>
    </location>
</feature>
<dbReference type="EMBL" id="MFKT01000010">
    <property type="protein sequence ID" value="OGG53553.1"/>
    <property type="molecule type" value="Genomic_DNA"/>
</dbReference>
<keyword evidence="1" id="KW-0175">Coiled coil</keyword>
<feature type="compositionally biased region" description="Gly residues" evidence="2">
    <location>
        <begin position="1109"/>
        <end position="1124"/>
    </location>
</feature>
<feature type="compositionally biased region" description="Low complexity" evidence="2">
    <location>
        <begin position="180"/>
        <end position="196"/>
    </location>
</feature>
<feature type="region of interest" description="Disordered" evidence="2">
    <location>
        <begin position="1699"/>
        <end position="1724"/>
    </location>
</feature>
<feature type="chain" id="PRO_5009523593" evidence="3">
    <location>
        <begin position="27"/>
        <end position="4029"/>
    </location>
</feature>
<feature type="compositionally biased region" description="Pro residues" evidence="2">
    <location>
        <begin position="1712"/>
        <end position="1724"/>
    </location>
</feature>
<dbReference type="PANTHER" id="PTHR24216">
    <property type="entry name" value="PAXILLIN-RELATED"/>
    <property type="match status" value="1"/>
</dbReference>
<evidence type="ECO:0000313" key="4">
    <source>
        <dbReference type="EMBL" id="OGG53553.1"/>
    </source>
</evidence>
<feature type="region of interest" description="Disordered" evidence="2">
    <location>
        <begin position="216"/>
        <end position="250"/>
    </location>
</feature>
<feature type="coiled-coil region" evidence="1">
    <location>
        <begin position="3660"/>
        <end position="3687"/>
    </location>
</feature>
<feature type="region of interest" description="Disordered" evidence="2">
    <location>
        <begin position="1338"/>
        <end position="1361"/>
    </location>
</feature>
<accession>A0A1F6CWM7</accession>